<keyword evidence="1" id="KW-0472">Membrane</keyword>
<gene>
    <name evidence="2" type="ORF">M9Y10_013084</name>
</gene>
<keyword evidence="1" id="KW-0812">Transmembrane</keyword>
<keyword evidence="1" id="KW-1133">Transmembrane helix</keyword>
<sequence length="383" mass="44149">MRHFHKFLTSIEYFVIISLILFLTFFKTIKSTIGISLNLIRSAGGLPDKNTLIESQKFPGYDAYRYCIPKKRQKTYSSSKDLCITPIFNFENNFALNLFSIRKSGCAATIVILSDDTTSFSQDTENLISLFKVKICKGIFKGESMLKRHVDFMRDTLCYELLKFIYRKMKENVASYDRVFFFDSFDVYFEKDPFRYFEKKDVVYFFQEADVKLADSSFNADGVSGCFGIDGLESIKDKPVICSGTMGAGSVASFLKFLKYFVHLKCFQDSRCPYDQGALIYVIHANLLKKKKINYFVFPPDGPVAACKIGPINIVNKKTKKGKEYLQIYSLNNNHKYEVVHQYTSIQQILDGFTEKTHFNEYIKDHKDEIQNNEANTIILSIS</sequence>
<protein>
    <submittedName>
        <fullName evidence="2">Uncharacterized protein</fullName>
    </submittedName>
</protein>
<evidence type="ECO:0000313" key="3">
    <source>
        <dbReference type="Proteomes" id="UP001470230"/>
    </source>
</evidence>
<dbReference type="EMBL" id="JAPFFF010000019">
    <property type="protein sequence ID" value="KAK8857984.1"/>
    <property type="molecule type" value="Genomic_DNA"/>
</dbReference>
<dbReference type="Proteomes" id="UP001470230">
    <property type="component" value="Unassembled WGS sequence"/>
</dbReference>
<keyword evidence="3" id="KW-1185">Reference proteome</keyword>
<feature type="transmembrane region" description="Helical" evidence="1">
    <location>
        <begin position="7"/>
        <end position="26"/>
    </location>
</feature>
<comment type="caution">
    <text evidence="2">The sequence shown here is derived from an EMBL/GenBank/DDBJ whole genome shotgun (WGS) entry which is preliminary data.</text>
</comment>
<evidence type="ECO:0000313" key="2">
    <source>
        <dbReference type="EMBL" id="KAK8857984.1"/>
    </source>
</evidence>
<organism evidence="2 3">
    <name type="scientific">Tritrichomonas musculus</name>
    <dbReference type="NCBI Taxonomy" id="1915356"/>
    <lineage>
        <taxon>Eukaryota</taxon>
        <taxon>Metamonada</taxon>
        <taxon>Parabasalia</taxon>
        <taxon>Tritrichomonadida</taxon>
        <taxon>Tritrichomonadidae</taxon>
        <taxon>Tritrichomonas</taxon>
    </lineage>
</organism>
<evidence type="ECO:0000256" key="1">
    <source>
        <dbReference type="SAM" id="Phobius"/>
    </source>
</evidence>
<name>A0ABR2I638_9EUKA</name>
<reference evidence="2 3" key="1">
    <citation type="submission" date="2024-04" db="EMBL/GenBank/DDBJ databases">
        <title>Tritrichomonas musculus Genome.</title>
        <authorList>
            <person name="Alves-Ferreira E."/>
            <person name="Grigg M."/>
            <person name="Lorenzi H."/>
            <person name="Galac M."/>
        </authorList>
    </citation>
    <scope>NUCLEOTIDE SEQUENCE [LARGE SCALE GENOMIC DNA]</scope>
    <source>
        <strain evidence="2 3">EAF2021</strain>
    </source>
</reference>
<accession>A0ABR2I638</accession>
<proteinExistence type="predicted"/>